<organism evidence="1 2">
    <name type="scientific">Naganishia adeliensis</name>
    <dbReference type="NCBI Taxonomy" id="92952"/>
    <lineage>
        <taxon>Eukaryota</taxon>
        <taxon>Fungi</taxon>
        <taxon>Dikarya</taxon>
        <taxon>Basidiomycota</taxon>
        <taxon>Agaricomycotina</taxon>
        <taxon>Tremellomycetes</taxon>
        <taxon>Filobasidiales</taxon>
        <taxon>Filobasidiaceae</taxon>
        <taxon>Naganishia</taxon>
    </lineage>
</organism>
<sequence>MSSPAPSDPMLLQPNSNLPPPSLDPREPAPPAITSPGGHIQTSRNRSTGTPRAPRTPTRSPARSAASSRATSPVLGLGTAKRGERGSFGTGAHGLHPAHPSAGSALTSGNSLRVESTSSSRRDSGNSGVQHGMGIITNSIDAALASGAKGNQATHNPHLPTSPLSEASPPISPSEGLAVGLTQPNALAPRSRPLSGTTSPRARSSSQFASRSIHPSADAHQTGTIPASTFLRPVSPALSATASISDSMIFERDIESPLPPPVPSSVLDRRPSRRGSRASGLNGSAGHDHAPPAGHSLAHSQTHSHSNLHHHYTHGDFLESKIPTVLDDAIEALTALSESEKQQQASGVSGVRTRLVDIEVESPVPVALNWTSVGSSVPGGRISGAATPRHQSRPASPLRSGVTSPKASHPTSPLLSAEQTRPQLSSRTSSIGPMLPGAFPSGEEHKSDSWRRKIQDWIGPKGLDDEKPGLDLEKKEDNERKDKVQGTSPEEKEVHQAQPENQTTFRARSVQQLGIVGGRSLSPGQSGGLSRSVSLSRNTGTPAPGDATNAGSHGHGAPSSAIPTSIQDRLGISLNPVLPEQRAKGEWEKEGLGKGLQERLEELIADDERR</sequence>
<name>A0ACC2WUS4_9TREE</name>
<proteinExistence type="predicted"/>
<accession>A0ACC2WUS4</accession>
<evidence type="ECO:0000313" key="2">
    <source>
        <dbReference type="Proteomes" id="UP001230649"/>
    </source>
</evidence>
<gene>
    <name evidence="1" type="ORF">QFC20_001272</name>
</gene>
<reference evidence="1" key="1">
    <citation type="submission" date="2023-04" db="EMBL/GenBank/DDBJ databases">
        <title>Draft Genome sequencing of Naganishia species isolated from polar environments using Oxford Nanopore Technology.</title>
        <authorList>
            <person name="Leo P."/>
            <person name="Venkateswaran K."/>
        </authorList>
    </citation>
    <scope>NUCLEOTIDE SEQUENCE</scope>
    <source>
        <strain evidence="1">MNA-CCFEE 5262</strain>
    </source>
</reference>
<protein>
    <submittedName>
        <fullName evidence="1">Uncharacterized protein</fullName>
    </submittedName>
</protein>
<dbReference type="Proteomes" id="UP001230649">
    <property type="component" value="Unassembled WGS sequence"/>
</dbReference>
<evidence type="ECO:0000313" key="1">
    <source>
        <dbReference type="EMBL" id="KAJ9114899.1"/>
    </source>
</evidence>
<keyword evidence="2" id="KW-1185">Reference proteome</keyword>
<comment type="caution">
    <text evidence="1">The sequence shown here is derived from an EMBL/GenBank/DDBJ whole genome shotgun (WGS) entry which is preliminary data.</text>
</comment>
<dbReference type="EMBL" id="JASBWS010000007">
    <property type="protein sequence ID" value="KAJ9114899.1"/>
    <property type="molecule type" value="Genomic_DNA"/>
</dbReference>